<protein>
    <submittedName>
        <fullName evidence="2">Uncharacterized protein</fullName>
    </submittedName>
</protein>
<sequence>MKKIIAVATMLYSGIVLACGAHVHNTLPHYENYTESLVAMSVCKVNEHISEEQSAVWFKKLAWAANGTDEELFEHYAHFAADHVNSIAQDDDMLPRWDSSYCDNQFFEVMAMEQVILEELYDEQELADREFNRLIKRTGENSANHSGFYN</sequence>
<accession>A0A7Z2YF35</accession>
<evidence type="ECO:0000313" key="2">
    <source>
        <dbReference type="EMBL" id="QIA65087.1"/>
    </source>
</evidence>
<reference evidence="2 3" key="1">
    <citation type="submission" date="2020-01" db="EMBL/GenBank/DDBJ databases">
        <title>Whole genome and functional gene identification of agarase of Vibrio HN897.</title>
        <authorList>
            <person name="Liu Y."/>
            <person name="Zhao Z."/>
        </authorList>
    </citation>
    <scope>NUCLEOTIDE SEQUENCE [LARGE SCALE GENOMIC DNA]</scope>
    <source>
        <strain evidence="2 3">HN897</strain>
    </source>
</reference>
<evidence type="ECO:0000256" key="1">
    <source>
        <dbReference type="SAM" id="SignalP"/>
    </source>
</evidence>
<evidence type="ECO:0000313" key="3">
    <source>
        <dbReference type="Proteomes" id="UP000464262"/>
    </source>
</evidence>
<dbReference type="AlphaFoldDB" id="A0A7Z2YF35"/>
<feature type="chain" id="PRO_5031233321" evidence="1">
    <location>
        <begin position="19"/>
        <end position="150"/>
    </location>
</feature>
<dbReference type="KEGG" id="vas:GT360_16120"/>
<keyword evidence="1" id="KW-0732">Signal</keyword>
<dbReference type="EMBL" id="CP047476">
    <property type="protein sequence ID" value="QIA65087.1"/>
    <property type="molecule type" value="Genomic_DNA"/>
</dbReference>
<organism evidence="2 3">
    <name type="scientific">Vibrio astriarenae</name>
    <dbReference type="NCBI Taxonomy" id="1481923"/>
    <lineage>
        <taxon>Bacteria</taxon>
        <taxon>Pseudomonadati</taxon>
        <taxon>Pseudomonadota</taxon>
        <taxon>Gammaproteobacteria</taxon>
        <taxon>Vibrionales</taxon>
        <taxon>Vibrionaceae</taxon>
        <taxon>Vibrio</taxon>
    </lineage>
</organism>
<feature type="signal peptide" evidence="1">
    <location>
        <begin position="1"/>
        <end position="18"/>
    </location>
</feature>
<dbReference type="RefSeq" id="WP_164649986.1">
    <property type="nucleotide sequence ID" value="NZ_CP047476.1"/>
</dbReference>
<name>A0A7Z2YF35_9VIBR</name>
<proteinExistence type="predicted"/>
<dbReference type="Proteomes" id="UP000464262">
    <property type="component" value="Chromosome 2"/>
</dbReference>
<keyword evidence="3" id="KW-1185">Reference proteome</keyword>
<dbReference type="PROSITE" id="PS51257">
    <property type="entry name" value="PROKAR_LIPOPROTEIN"/>
    <property type="match status" value="1"/>
</dbReference>
<gene>
    <name evidence="2" type="ORF">GT360_16120</name>
</gene>